<evidence type="ECO:0000256" key="2">
    <source>
        <dbReference type="ARBA" id="ARBA00022525"/>
    </source>
</evidence>
<dbReference type="InterPro" id="IPR041286">
    <property type="entry name" value="MBG_2"/>
</dbReference>
<dbReference type="InterPro" id="IPR050909">
    <property type="entry name" value="Bact_Autotransporter_VF"/>
</dbReference>
<dbReference type="Gene3D" id="2.160.20.10">
    <property type="entry name" value="Single-stranded right-handed beta-helix, Pectin lyase-like"/>
    <property type="match status" value="1"/>
</dbReference>
<dbReference type="InterPro" id="IPR008638">
    <property type="entry name" value="FhaB/CdiA-like_TPS"/>
</dbReference>
<dbReference type="InterPro" id="IPR041248">
    <property type="entry name" value="YDG"/>
</dbReference>
<evidence type="ECO:0000313" key="5">
    <source>
        <dbReference type="EMBL" id="MEM4988145.1"/>
    </source>
</evidence>
<feature type="domain" description="Filamentous haemagglutinin FhaB/tRNA nuclease CdiA-like TPS" evidence="4">
    <location>
        <begin position="52"/>
        <end position="164"/>
    </location>
</feature>
<evidence type="ECO:0000256" key="1">
    <source>
        <dbReference type="ARBA" id="ARBA00004613"/>
    </source>
</evidence>
<dbReference type="PANTHER" id="PTHR12338">
    <property type="entry name" value="AUTOTRANSPORTER"/>
    <property type="match status" value="1"/>
</dbReference>
<dbReference type="Pfam" id="PF07581">
    <property type="entry name" value="Glug"/>
    <property type="match status" value="4"/>
</dbReference>
<dbReference type="PANTHER" id="PTHR12338:SF8">
    <property type="entry name" value="HEME_HEMOPEXIN-BINDING PROTEIN"/>
    <property type="match status" value="1"/>
</dbReference>
<dbReference type="InterPro" id="IPR011050">
    <property type="entry name" value="Pectin_lyase_fold/virulence"/>
</dbReference>
<keyword evidence="3" id="KW-0732">Signal</keyword>
<dbReference type="RefSeq" id="WP_342829617.1">
    <property type="nucleotide sequence ID" value="NZ_JBANDC010000007.1"/>
</dbReference>
<dbReference type="Pfam" id="PF18676">
    <property type="entry name" value="MBG_2"/>
    <property type="match status" value="1"/>
</dbReference>
<gene>
    <name evidence="5" type="ORF">V8G57_12185</name>
</gene>
<keyword evidence="2" id="KW-0964">Secreted</keyword>
<dbReference type="Gene3D" id="2.160.20.110">
    <property type="match status" value="2"/>
</dbReference>
<evidence type="ECO:0000313" key="6">
    <source>
        <dbReference type="Proteomes" id="UP001495910"/>
    </source>
</evidence>
<evidence type="ECO:0000259" key="4">
    <source>
        <dbReference type="SMART" id="SM00912"/>
    </source>
</evidence>
<protein>
    <submittedName>
        <fullName evidence="5">YDG domain-containing protein</fullName>
    </submittedName>
</protein>
<dbReference type="EMBL" id="JBANDC010000007">
    <property type="protein sequence ID" value="MEM4988145.1"/>
    <property type="molecule type" value="Genomic_DNA"/>
</dbReference>
<comment type="caution">
    <text evidence="5">The sequence shown here is derived from an EMBL/GenBank/DDBJ whole genome shotgun (WGS) entry which is preliminary data.</text>
</comment>
<accession>A0ABU9PW02</accession>
<dbReference type="Pfam" id="PF05860">
    <property type="entry name" value="TPS"/>
    <property type="match status" value="1"/>
</dbReference>
<organism evidence="5 6">
    <name type="scientific">Collimonas rhizosphaerae</name>
    <dbReference type="NCBI Taxonomy" id="3126357"/>
    <lineage>
        <taxon>Bacteria</taxon>
        <taxon>Pseudomonadati</taxon>
        <taxon>Pseudomonadota</taxon>
        <taxon>Betaproteobacteria</taxon>
        <taxon>Burkholderiales</taxon>
        <taxon>Oxalobacteraceae</taxon>
        <taxon>Collimonas</taxon>
    </lineage>
</organism>
<dbReference type="InterPro" id="IPR012334">
    <property type="entry name" value="Pectin_lyas_fold"/>
</dbReference>
<reference evidence="5 6" key="1">
    <citation type="submission" date="2024-02" db="EMBL/GenBank/DDBJ databases">
        <title>Draft genome sequence of Collimonas sp. strain H4R21, an effective mineral-weathering bacterial strain isolated from the beech rhizosphere.</title>
        <authorList>
            <person name="Morin E."/>
            <person name="Uroz S."/>
            <person name="Leveau J.H.J."/>
            <person name="Kumar R."/>
            <person name="Rey M.W."/>
            <person name="Pham J."/>
        </authorList>
    </citation>
    <scope>NUCLEOTIDE SEQUENCE [LARGE SCALE GENOMIC DNA]</scope>
    <source>
        <strain evidence="5 6">H4R21</strain>
    </source>
</reference>
<proteinExistence type="predicted"/>
<dbReference type="SUPFAM" id="SSF51126">
    <property type="entry name" value="Pectin lyase-like"/>
    <property type="match status" value="1"/>
</dbReference>
<dbReference type="SMART" id="SM00912">
    <property type="entry name" value="Haemagg_act"/>
    <property type="match status" value="1"/>
</dbReference>
<comment type="subcellular location">
    <subcellularLocation>
        <location evidence="1">Secreted</location>
    </subcellularLocation>
</comment>
<evidence type="ECO:0000256" key="3">
    <source>
        <dbReference type="ARBA" id="ARBA00022729"/>
    </source>
</evidence>
<keyword evidence="6" id="KW-1185">Reference proteome</keyword>
<dbReference type="Proteomes" id="UP001495910">
    <property type="component" value="Unassembled WGS sequence"/>
</dbReference>
<dbReference type="InterPro" id="IPR037160">
    <property type="entry name" value="DNA_Pol_thumb_sf"/>
</dbReference>
<dbReference type="InterPro" id="IPR011493">
    <property type="entry name" value="GLUG"/>
</dbReference>
<dbReference type="Pfam" id="PF18657">
    <property type="entry name" value="YDG"/>
    <property type="match status" value="2"/>
</dbReference>
<name>A0ABU9PW02_9BURK</name>
<dbReference type="Gene3D" id="3.30.210.10">
    <property type="entry name" value="DNA polymerase, thumb domain"/>
    <property type="match status" value="1"/>
</dbReference>
<dbReference type="NCBIfam" id="TIGR01901">
    <property type="entry name" value="adhes_NPXG"/>
    <property type="match status" value="1"/>
</dbReference>
<sequence length="1815" mass="175158">MKRHGSMNHIYRLVWSTVTNGWIAVAETTRGRGKGGRRKLVAAALSLTAMGAQAAPTGGQVVAGSGSIRQSGATTTISQTSQNATLNWSGFNIAPQETVNFVQPSVSAIAVNRIFDTNGTQILGRLNANGQVFLINPNGILFGAGAQVNVGGLVASTLDLHDASLNGNTRIFSGNGSGSVVNQGSITAANGGYVALLGNHVSNQGTISAPQGAVALGAGNAVTLTFSGNSLLQLQVDQSVLNSAAENGGLIQADGGRVIMSAGAKDALLASVVNNTGVIEARTVENQGGTITLLGGMAAGTVNVGGTLDASAPGGGNGGFIETSAANVKVANSARITTAAALGLAGTWLIDPTDFTIAPSGGDQTGATLSTALGLGNVTISSASGASGTSGNINVDDTVSWNGHKLTLNASNDVNINATMTASGSASLDLEPGSGHVNVALGSSGFNGRVNFSGSGVLTMNNHVYTVINSLGTAASSGDGSLQGMVGNLAGYYALGSDISAVSTSAWNSGAGFTPVGTGATFFTGAFDGLGHTINGLAITPSASSSGRGLFGESSGVVRNVGLVGGSVSVTGSNYTGQLVGYNSGPISNSYSTGSVSASGASDYIGGLVGWNQQGGTITRSYATGTVNGGASGLGVGGLLGALQGGTVSYSYATGNVIGSSSVGGLVGYAYGAVGITALITNSYATGSVSGASYVGGLLGSNYGFTGSARVTNSYATGNVSGTSAVGGLVGHNYGNTGGTPAIDNSYATGSVTGTAGASFVGGLVGNNDGFGGGGTVTNSFSTGSVSVGAGSTLVGGLIGNSTGAVTGSFWDKTSSGQSTSAGGTGMTTANMQNQANFTSSTAANGNLNPAWDFSGTWIMSGGYPLLLSGMTALTVTANNASSTFNGAAYASNNGVTYTGLNGYRYSAMPSGLAGSLSYGGTSQTAVNAGTYTIIASGLSSTGQQGYLITFVNGALTINPLALTGSISAGSSVYGSALVPGTVSFTNMVAGHTVTAAPVTVNTAGLTSSSGHLTAGTHNGIESVSGTLSGADAGNYTFAGATGNYTVTPLALTGSIGTGSSTYGSVLTPGAASFTNAVSGDALGTATVGVNTTGLTSSSGHLVAGTHTGIETVSALSGADAGNYTFSGVTGNYTVNQLALNATVGAGSSTYGSTLAPGAVNFTNTVSGDLVTPGAVTVNTTGLTSSSGHLIAGTHTGIESVGTALGGADAGNYTFAGATGDYTVSQLALTGTVATGSSTYGAVLVPGAANFTNAVSGDALGTATVGVNTTGLTSSSGHLTAGTHTGIETVGTLSGADAGNYTFSGVTGNYTVNQLALNATVGAGSSTYGSTLAPGSVNFTNAVSGDLVTPGAVTVNTTGLTSSSGHLIAGTHTGIESVGTALGGADAGNYTFAGATGDYTVSQLALSGTVAAGSSVYGSVLAPGAISISNVISGDLVNAPGVSVNTTGLTSSSGHLIAGTHIGIESANGALSGADAGNYILGSISGDYTVSRQSVTVTASGVSKVYDATTSGSAILAGSGLIGGDKVTFSDTSATFGDKNAGTGKTVTVSGISASGADAGNYLVSNATASTTADITPLAITVAAIGANKTYDGNTTAAVTLSGGLAGDALTFSDTSANFADKNAGAGKTVTIAGISASGADAGNYIVSSTATTSASITPATLTYNAVPASAIAGQTPAGLSGTLSGLVGGDTLDSATAGSLTWTSNVQPTSLPGLYAIDGGGLSAMNYVFVQAAGNATALTLKPGSAPVSVQNVITALDSVFATPHAGINLAALDLVQFNVQPPNNKIGDGMNGVEVKVTGGGVRLPDNIVSTDE</sequence>